<gene>
    <name evidence="2" type="ORF">ACFQEY_09615</name>
</gene>
<proteinExistence type="predicted"/>
<feature type="region of interest" description="Disordered" evidence="1">
    <location>
        <begin position="24"/>
        <end position="59"/>
    </location>
</feature>
<evidence type="ECO:0000313" key="3">
    <source>
        <dbReference type="Proteomes" id="UP001596333"/>
    </source>
</evidence>
<evidence type="ECO:0000256" key="1">
    <source>
        <dbReference type="SAM" id="MobiDB-lite"/>
    </source>
</evidence>
<comment type="caution">
    <text evidence="2">The sequence shown here is derived from an EMBL/GenBank/DDBJ whole genome shotgun (WGS) entry which is preliminary data.</text>
</comment>
<organism evidence="2 3">
    <name type="scientific">Halorubrum trueperi</name>
    <dbReference type="NCBI Taxonomy" id="2004704"/>
    <lineage>
        <taxon>Archaea</taxon>
        <taxon>Methanobacteriati</taxon>
        <taxon>Methanobacteriota</taxon>
        <taxon>Stenosarchaea group</taxon>
        <taxon>Halobacteria</taxon>
        <taxon>Halobacteriales</taxon>
        <taxon>Haloferacaceae</taxon>
        <taxon>Halorubrum</taxon>
    </lineage>
</organism>
<protein>
    <submittedName>
        <fullName evidence="2">Uncharacterized protein</fullName>
    </submittedName>
</protein>
<dbReference type="EMBL" id="JBHSXI010000010">
    <property type="protein sequence ID" value="MFC6889267.1"/>
    <property type="molecule type" value="Genomic_DNA"/>
</dbReference>
<sequence length="59" mass="6153">MHRRTPLAGLSAALVEFDATPVSIEPTGGATSESDGTTATAERGWPESGYSLFGNRSKL</sequence>
<accession>A0ABD5UMC8</accession>
<name>A0ABD5UMC8_9EURY</name>
<dbReference type="Proteomes" id="UP001596333">
    <property type="component" value="Unassembled WGS sequence"/>
</dbReference>
<reference evidence="2 3" key="1">
    <citation type="journal article" date="2019" name="Int. J. Syst. Evol. Microbiol.">
        <title>The Global Catalogue of Microorganisms (GCM) 10K type strain sequencing project: providing services to taxonomists for standard genome sequencing and annotation.</title>
        <authorList>
            <consortium name="The Broad Institute Genomics Platform"/>
            <consortium name="The Broad Institute Genome Sequencing Center for Infectious Disease"/>
            <person name="Wu L."/>
            <person name="Ma J."/>
        </authorList>
    </citation>
    <scope>NUCLEOTIDE SEQUENCE [LARGE SCALE GENOMIC DNA]</scope>
    <source>
        <strain evidence="2 3">Y73</strain>
    </source>
</reference>
<keyword evidence="3" id="KW-1185">Reference proteome</keyword>
<feature type="compositionally biased region" description="Polar residues" evidence="1">
    <location>
        <begin position="29"/>
        <end position="40"/>
    </location>
</feature>
<dbReference type="RefSeq" id="WP_379767785.1">
    <property type="nucleotide sequence ID" value="NZ_JBHSXI010000010.1"/>
</dbReference>
<evidence type="ECO:0000313" key="2">
    <source>
        <dbReference type="EMBL" id="MFC6889267.1"/>
    </source>
</evidence>
<dbReference type="AlphaFoldDB" id="A0ABD5UMC8"/>